<dbReference type="Pfam" id="PF02780">
    <property type="entry name" value="Transketolase_C"/>
    <property type="match status" value="1"/>
</dbReference>
<comment type="similarity">
    <text evidence="2">Belongs to the transketolase family.</text>
</comment>
<dbReference type="InterPro" id="IPR009014">
    <property type="entry name" value="Transketo_C/PFOR_II"/>
</dbReference>
<dbReference type="PANTHER" id="PTHR43825">
    <property type="entry name" value="PYRUVATE DEHYDROGENASE E1 COMPONENT"/>
    <property type="match status" value="1"/>
</dbReference>
<dbReference type="GO" id="GO:0006082">
    <property type="term" value="P:organic acid metabolic process"/>
    <property type="evidence" value="ECO:0007669"/>
    <property type="project" value="UniProtKB-ARBA"/>
</dbReference>
<dbReference type="InterPro" id="IPR033248">
    <property type="entry name" value="Transketolase_C"/>
</dbReference>
<gene>
    <name evidence="5" type="ORF">APZ16_05370</name>
</gene>
<feature type="domain" description="Transketolase-like pyrimidine-binding" evidence="4">
    <location>
        <begin position="6"/>
        <end position="171"/>
    </location>
</feature>
<dbReference type="EMBL" id="LQMQ01000049">
    <property type="protein sequence ID" value="KUO40052.1"/>
    <property type="molecule type" value="Genomic_DNA"/>
</dbReference>
<evidence type="ECO:0000313" key="5">
    <source>
        <dbReference type="EMBL" id="KUO40052.1"/>
    </source>
</evidence>
<dbReference type="SUPFAM" id="SSF52518">
    <property type="entry name" value="Thiamin diphosphate-binding fold (THDP-binding)"/>
    <property type="match status" value="1"/>
</dbReference>
<protein>
    <submittedName>
        <fullName evidence="5">Transketolase</fullName>
    </submittedName>
</protein>
<dbReference type="Proteomes" id="UP000074294">
    <property type="component" value="Unassembled WGS sequence"/>
</dbReference>
<dbReference type="AlphaFoldDB" id="A0A147JU89"/>
<dbReference type="STRING" id="1776334.APZ16_05370"/>
<dbReference type="FunFam" id="3.40.50.970:FF:000129">
    <property type="entry name" value="Transketolase"/>
    <property type="match status" value="1"/>
</dbReference>
<proteinExistence type="inferred from homology"/>
<organism evidence="5 6">
    <name type="scientific">Hadarchaeum yellowstonense</name>
    <dbReference type="NCBI Taxonomy" id="1776334"/>
    <lineage>
        <taxon>Archaea</taxon>
        <taxon>Methanobacteriati</taxon>
        <taxon>Candidatus Hadarchaeota</taxon>
        <taxon>Candidatus Hadarchaeia</taxon>
        <taxon>Candidatus Hadarchaeales</taxon>
        <taxon>Candidatus Hadarchaeaceae</taxon>
        <taxon>Candidatus Hadarchaeum</taxon>
    </lineage>
</organism>
<dbReference type="GO" id="GO:0044272">
    <property type="term" value="P:sulfur compound biosynthetic process"/>
    <property type="evidence" value="ECO:0007669"/>
    <property type="project" value="UniProtKB-ARBA"/>
</dbReference>
<reference evidence="5 6" key="1">
    <citation type="journal article" date="2016" name="Nat. Microbiol.">
        <title>Genomic inference of the metabolism of cosmopolitan subsurface Archaea, Hadesarchaea.</title>
        <authorList>
            <person name="Baker B.J."/>
            <person name="Saw J.H."/>
            <person name="Lind A.E."/>
            <person name="Lazar C.S."/>
            <person name="Hinrichs K.-U."/>
            <person name="Teske A.P."/>
            <person name="Ettema T.J."/>
        </authorList>
    </citation>
    <scope>NUCLEOTIDE SEQUENCE [LARGE SCALE GENOMIC DNA]</scope>
</reference>
<dbReference type="InterPro" id="IPR029061">
    <property type="entry name" value="THDP-binding"/>
</dbReference>
<dbReference type="CDD" id="cd07033">
    <property type="entry name" value="TPP_PYR_DXS_TK_like"/>
    <property type="match status" value="1"/>
</dbReference>
<dbReference type="InterPro" id="IPR051157">
    <property type="entry name" value="PDH/Transketolase"/>
</dbReference>
<dbReference type="SMART" id="SM00861">
    <property type="entry name" value="Transket_pyr"/>
    <property type="match status" value="1"/>
</dbReference>
<accession>A0A147JU89</accession>
<name>A0A147JU89_HADYE</name>
<evidence type="ECO:0000256" key="2">
    <source>
        <dbReference type="ARBA" id="ARBA00007131"/>
    </source>
</evidence>
<dbReference type="Gene3D" id="3.40.50.920">
    <property type="match status" value="1"/>
</dbReference>
<dbReference type="Pfam" id="PF02779">
    <property type="entry name" value="Transket_pyr"/>
    <property type="match status" value="1"/>
</dbReference>
<dbReference type="InterPro" id="IPR005475">
    <property type="entry name" value="Transketolase-like_Pyr-bd"/>
</dbReference>
<dbReference type="Gene3D" id="3.40.50.970">
    <property type="match status" value="1"/>
</dbReference>
<comment type="cofactor">
    <cofactor evidence="1">
        <name>thiamine diphosphate</name>
        <dbReference type="ChEBI" id="CHEBI:58937"/>
    </cofactor>
</comment>
<evidence type="ECO:0000313" key="6">
    <source>
        <dbReference type="Proteomes" id="UP000074294"/>
    </source>
</evidence>
<evidence type="ECO:0000256" key="3">
    <source>
        <dbReference type="ARBA" id="ARBA00023052"/>
    </source>
</evidence>
<sequence length="322" mass="34751">MAEKLALMRDAYGETLVELGRRNNNIVVLDADLSPSTKTSLFAKEFPERFFDVGVAEANMISIAAGLASVGKIAFASTFAVFGVEKGLNQFKQSVAYPNLNVKLVTTHGGISVGEDGSSHFCIEDLAVMRSLPNVTVIVPADAVETRVATRAIAEHFGPVFMRLSRPKTPLVYDDGYRFMGKELKFEIGKSITLREGRDVTILATGLMVAESLLAVQELAKEGIDAGVINFHTIKPIDREAILRAATSTGALVTAEEHNVIGGLGGAVAEVLVEENPVPMVRVGIQDTYAESGPWRELFAKYGLTSSDIVKAVKKVLKRRGR</sequence>
<keyword evidence="3" id="KW-0786">Thiamine pyrophosphate</keyword>
<evidence type="ECO:0000259" key="4">
    <source>
        <dbReference type="SMART" id="SM00861"/>
    </source>
</evidence>
<comment type="caution">
    <text evidence="5">The sequence shown here is derived from an EMBL/GenBank/DDBJ whole genome shotgun (WGS) entry which is preliminary data.</text>
</comment>
<dbReference type="SUPFAM" id="SSF52922">
    <property type="entry name" value="TK C-terminal domain-like"/>
    <property type="match status" value="1"/>
</dbReference>
<evidence type="ECO:0000256" key="1">
    <source>
        <dbReference type="ARBA" id="ARBA00001964"/>
    </source>
</evidence>
<dbReference type="PANTHER" id="PTHR43825:SF1">
    <property type="entry name" value="TRANSKETOLASE-LIKE PYRIMIDINE-BINDING DOMAIN-CONTAINING PROTEIN"/>
    <property type="match status" value="1"/>
</dbReference>